<dbReference type="EMBL" id="NFZW01000005">
    <property type="protein sequence ID" value="RFA38013.1"/>
    <property type="molecule type" value="Genomic_DNA"/>
</dbReference>
<dbReference type="AlphaFoldDB" id="A0A3E0X0U1"/>
<name>A0A3E0X0U1_9GAMM</name>
<dbReference type="GO" id="GO:0002949">
    <property type="term" value="P:tRNA threonylcarbamoyladenosine modification"/>
    <property type="evidence" value="ECO:0007669"/>
    <property type="project" value="InterPro"/>
</dbReference>
<keyword evidence="5" id="KW-0819">tRNA processing</keyword>
<dbReference type="RefSeq" id="WP_116301326.1">
    <property type="nucleotide sequence ID" value="NZ_NFZV01000004.1"/>
</dbReference>
<accession>A0A3E0X0U1</accession>
<keyword evidence="11" id="KW-0808">Transferase</keyword>
<organism evidence="11 12">
    <name type="scientific">Alkalilimnicola ehrlichii</name>
    <dbReference type="NCBI Taxonomy" id="351052"/>
    <lineage>
        <taxon>Bacteria</taxon>
        <taxon>Pseudomonadati</taxon>
        <taxon>Pseudomonadota</taxon>
        <taxon>Gammaproteobacteria</taxon>
        <taxon>Chromatiales</taxon>
        <taxon>Ectothiorhodospiraceae</taxon>
        <taxon>Alkalilimnicola</taxon>
    </lineage>
</organism>
<evidence type="ECO:0000256" key="8">
    <source>
        <dbReference type="ARBA" id="ARBA00022840"/>
    </source>
</evidence>
<dbReference type="InterPro" id="IPR027417">
    <property type="entry name" value="P-loop_NTPase"/>
</dbReference>
<keyword evidence="8" id="KW-0067">ATP-binding</keyword>
<evidence type="ECO:0000256" key="9">
    <source>
        <dbReference type="ARBA" id="ARBA00022842"/>
    </source>
</evidence>
<evidence type="ECO:0000256" key="10">
    <source>
        <dbReference type="ARBA" id="ARBA00032441"/>
    </source>
</evidence>
<keyword evidence="7" id="KW-0547">Nucleotide-binding</keyword>
<keyword evidence="9" id="KW-0460">Magnesium</keyword>
<dbReference type="OrthoDB" id="9800307at2"/>
<evidence type="ECO:0000256" key="3">
    <source>
        <dbReference type="ARBA" id="ARBA00019010"/>
    </source>
</evidence>
<dbReference type="SUPFAM" id="SSF52540">
    <property type="entry name" value="P-loop containing nucleoside triphosphate hydrolases"/>
    <property type="match status" value="1"/>
</dbReference>
<evidence type="ECO:0000256" key="2">
    <source>
        <dbReference type="ARBA" id="ARBA00007599"/>
    </source>
</evidence>
<evidence type="ECO:0000313" key="11">
    <source>
        <dbReference type="EMBL" id="RFA38013.1"/>
    </source>
</evidence>
<dbReference type="PANTHER" id="PTHR33540">
    <property type="entry name" value="TRNA THREONYLCARBAMOYLADENOSINE BIOSYNTHESIS PROTEIN TSAE"/>
    <property type="match status" value="1"/>
</dbReference>
<keyword evidence="12" id="KW-1185">Reference proteome</keyword>
<dbReference type="Gene3D" id="3.40.50.300">
    <property type="entry name" value="P-loop containing nucleotide triphosphate hydrolases"/>
    <property type="match status" value="1"/>
</dbReference>
<evidence type="ECO:0000313" key="12">
    <source>
        <dbReference type="Proteomes" id="UP000256763"/>
    </source>
</evidence>
<dbReference type="Proteomes" id="UP000256763">
    <property type="component" value="Unassembled WGS sequence"/>
</dbReference>
<keyword evidence="6" id="KW-0479">Metal-binding</keyword>
<dbReference type="GO" id="GO:0005524">
    <property type="term" value="F:ATP binding"/>
    <property type="evidence" value="ECO:0007669"/>
    <property type="project" value="UniProtKB-KW"/>
</dbReference>
<evidence type="ECO:0000256" key="6">
    <source>
        <dbReference type="ARBA" id="ARBA00022723"/>
    </source>
</evidence>
<dbReference type="GO" id="GO:0016740">
    <property type="term" value="F:transferase activity"/>
    <property type="evidence" value="ECO:0007669"/>
    <property type="project" value="UniProtKB-KW"/>
</dbReference>
<dbReference type="NCBIfam" id="TIGR00150">
    <property type="entry name" value="T6A_YjeE"/>
    <property type="match status" value="1"/>
</dbReference>
<evidence type="ECO:0000256" key="7">
    <source>
        <dbReference type="ARBA" id="ARBA00022741"/>
    </source>
</evidence>
<dbReference type="Pfam" id="PF02367">
    <property type="entry name" value="TsaE"/>
    <property type="match status" value="1"/>
</dbReference>
<reference evidence="12" key="1">
    <citation type="submission" date="2017-05" db="EMBL/GenBank/DDBJ databases">
        <authorList>
            <person name="Sharma S."/>
            <person name="Sidhu C."/>
            <person name="Pinnaka A.K."/>
        </authorList>
    </citation>
    <scope>NUCLEOTIDE SEQUENCE [LARGE SCALE GENOMIC DNA]</scope>
    <source>
        <strain evidence="12">AK93</strain>
    </source>
</reference>
<proteinExistence type="inferred from homology"/>
<gene>
    <name evidence="11" type="ORF">CAL65_06565</name>
</gene>
<comment type="caution">
    <text evidence="11">The sequence shown here is derived from an EMBL/GenBank/DDBJ whole genome shotgun (WGS) entry which is preliminary data.</text>
</comment>
<dbReference type="PANTHER" id="PTHR33540:SF2">
    <property type="entry name" value="TRNA THREONYLCARBAMOYLADENOSINE BIOSYNTHESIS PROTEIN TSAE"/>
    <property type="match status" value="1"/>
</dbReference>
<evidence type="ECO:0000256" key="5">
    <source>
        <dbReference type="ARBA" id="ARBA00022694"/>
    </source>
</evidence>
<comment type="similarity">
    <text evidence="2">Belongs to the TsaE family.</text>
</comment>
<dbReference type="GO" id="GO:0046872">
    <property type="term" value="F:metal ion binding"/>
    <property type="evidence" value="ECO:0007669"/>
    <property type="project" value="UniProtKB-KW"/>
</dbReference>
<evidence type="ECO:0000256" key="4">
    <source>
        <dbReference type="ARBA" id="ARBA00022490"/>
    </source>
</evidence>
<protein>
    <recommendedName>
        <fullName evidence="3">tRNA threonylcarbamoyladenosine biosynthesis protein TsaE</fullName>
    </recommendedName>
    <alternativeName>
        <fullName evidence="10">t(6)A37 threonylcarbamoyladenosine biosynthesis protein TsaE</fullName>
    </alternativeName>
</protein>
<dbReference type="InterPro" id="IPR003442">
    <property type="entry name" value="T6A_TsaE"/>
</dbReference>
<comment type="subcellular location">
    <subcellularLocation>
        <location evidence="1">Cytoplasm</location>
    </subcellularLocation>
</comment>
<evidence type="ECO:0000256" key="1">
    <source>
        <dbReference type="ARBA" id="ARBA00004496"/>
    </source>
</evidence>
<keyword evidence="4" id="KW-0963">Cytoplasm</keyword>
<dbReference type="GO" id="GO:0005737">
    <property type="term" value="C:cytoplasm"/>
    <property type="evidence" value="ECO:0007669"/>
    <property type="project" value="UniProtKB-SubCell"/>
</dbReference>
<sequence length="153" mass="16940">MNDIRIELADAEATEKLGARLAQQLPRPSLVFLHGDLGAGKTTLVRGLLRGLGHKGAVRSPTYTLIEPYELSGRRIYHLDLYRLGDPEELEYIGIRDLLAGDYLCLVEWPQRGEGCLPTPDLDLCLEYVGEARRAVLKPRSAAAKTSLFNVVP</sequence>